<dbReference type="HOGENOM" id="CLU_176083_0_0_7"/>
<sequence length="89" mass="9461">MKRSLLIGILSLAGLGLTACNATGGSPSAAVEAQRPAKAGADRDAHGCIASAGYRWCAKTQKCERPWELAKREGFAKTEETFDDFCGNR</sequence>
<reference evidence="2 3" key="1">
    <citation type="journal article" date="2011" name="Stand. Genomic Sci.">
        <title>Complete genome sequence of Nitratifractor salsuginis type strain (E9I37-1).</title>
        <authorList>
            <person name="Anderson I."/>
            <person name="Sikorski J."/>
            <person name="Zeytun A."/>
            <person name="Nolan M."/>
            <person name="Lapidus A."/>
            <person name="Lucas S."/>
            <person name="Hammon N."/>
            <person name="Deshpande S."/>
            <person name="Cheng J.F."/>
            <person name="Tapia R."/>
            <person name="Han C."/>
            <person name="Goodwin L."/>
            <person name="Pitluck S."/>
            <person name="Liolios K."/>
            <person name="Pagani I."/>
            <person name="Ivanova N."/>
            <person name="Huntemann M."/>
            <person name="Mavromatis K."/>
            <person name="Ovchinikova G."/>
            <person name="Pati A."/>
            <person name="Chen A."/>
            <person name="Palaniappan K."/>
            <person name="Land M."/>
            <person name="Hauser L."/>
            <person name="Brambilla E.M."/>
            <person name="Ngatchou-Djao O.D."/>
            <person name="Rohde M."/>
            <person name="Tindall B.J."/>
            <person name="Goker M."/>
            <person name="Detter J.C."/>
            <person name="Woyke T."/>
            <person name="Bristow J."/>
            <person name="Eisen J.A."/>
            <person name="Markowitz V."/>
            <person name="Hugenholtz P."/>
            <person name="Klenk H.P."/>
            <person name="Kyrpides N.C."/>
        </authorList>
    </citation>
    <scope>NUCLEOTIDE SEQUENCE [LARGE SCALE GENOMIC DNA]</scope>
    <source>
        <strain evidence="3">DSM 16511 / JCM 12458 / E9I37-1</strain>
    </source>
</reference>
<organism evidence="2 3">
    <name type="scientific">Nitratifractor salsuginis (strain DSM 16511 / JCM 12458 / E9I37-1)</name>
    <dbReference type="NCBI Taxonomy" id="749222"/>
    <lineage>
        <taxon>Bacteria</taxon>
        <taxon>Pseudomonadati</taxon>
        <taxon>Campylobacterota</taxon>
        <taxon>Epsilonproteobacteria</taxon>
        <taxon>Campylobacterales</taxon>
        <taxon>Sulfurovaceae</taxon>
        <taxon>Nitratifractor</taxon>
    </lineage>
</organism>
<feature type="chain" id="PRO_5003212405" description="Peptidase" evidence="1">
    <location>
        <begin position="25"/>
        <end position="89"/>
    </location>
</feature>
<keyword evidence="3" id="KW-1185">Reference proteome</keyword>
<evidence type="ECO:0000313" key="3">
    <source>
        <dbReference type="Proteomes" id="UP000008633"/>
    </source>
</evidence>
<dbReference type="RefSeq" id="WP_013554218.1">
    <property type="nucleotide sequence ID" value="NC_014935.1"/>
</dbReference>
<dbReference type="eggNOG" id="COG1574">
    <property type="taxonomic scope" value="Bacteria"/>
</dbReference>
<accession>E6WYU1</accession>
<reference evidence="3" key="2">
    <citation type="submission" date="2011-01" db="EMBL/GenBank/DDBJ databases">
        <title>The complete genome of Nitratifractor salsuginis DSM 16511.</title>
        <authorList>
            <consortium name="US DOE Joint Genome Institute (JGI-PGF)"/>
            <person name="Lucas S."/>
            <person name="Copeland A."/>
            <person name="Lapidus A."/>
            <person name="Bruce D."/>
            <person name="Goodwin L."/>
            <person name="Pitluck S."/>
            <person name="Kyrpides N."/>
            <person name="Mavromatis K."/>
            <person name="Ivanova N."/>
            <person name="Mikhailova N."/>
            <person name="Zeytun A."/>
            <person name="Detter J.C."/>
            <person name="Tapia R."/>
            <person name="Han C."/>
            <person name="Land M."/>
            <person name="Hauser L."/>
            <person name="Markowitz V."/>
            <person name="Cheng J.-F."/>
            <person name="Hugenholtz P."/>
            <person name="Woyke T."/>
            <person name="Wu D."/>
            <person name="Tindall B."/>
            <person name="Schuetze A."/>
            <person name="Brambilla E."/>
            <person name="Klenk H.-P."/>
            <person name="Eisen J.A."/>
        </authorList>
    </citation>
    <scope>NUCLEOTIDE SEQUENCE [LARGE SCALE GENOMIC DNA]</scope>
    <source>
        <strain evidence="3">DSM 16511 / JCM 12458 / E9I37-1</strain>
    </source>
</reference>
<name>E6WYU1_NITSE</name>
<evidence type="ECO:0000313" key="2">
    <source>
        <dbReference type="EMBL" id="ADV46527.1"/>
    </source>
</evidence>
<dbReference type="STRING" id="749222.Nitsa_1275"/>
<evidence type="ECO:0008006" key="4">
    <source>
        <dbReference type="Google" id="ProtNLM"/>
    </source>
</evidence>
<dbReference type="PROSITE" id="PS51257">
    <property type="entry name" value="PROKAR_LIPOPROTEIN"/>
    <property type="match status" value="1"/>
</dbReference>
<protein>
    <recommendedName>
        <fullName evidence="4">Peptidase</fullName>
    </recommendedName>
</protein>
<evidence type="ECO:0000256" key="1">
    <source>
        <dbReference type="SAM" id="SignalP"/>
    </source>
</evidence>
<gene>
    <name evidence="2" type="ordered locus">Nitsa_1275</name>
</gene>
<dbReference type="OrthoDB" id="8913515at2"/>
<keyword evidence="1" id="KW-0732">Signal</keyword>
<feature type="signal peptide" evidence="1">
    <location>
        <begin position="1"/>
        <end position="24"/>
    </location>
</feature>
<dbReference type="KEGG" id="nsa:Nitsa_1275"/>
<dbReference type="EMBL" id="CP002452">
    <property type="protein sequence ID" value="ADV46527.1"/>
    <property type="molecule type" value="Genomic_DNA"/>
</dbReference>
<dbReference type="Proteomes" id="UP000008633">
    <property type="component" value="Chromosome"/>
</dbReference>
<dbReference type="AlphaFoldDB" id="E6WYU1"/>
<proteinExistence type="predicted"/>